<reference evidence="2 3" key="1">
    <citation type="submission" date="2018-11" db="EMBL/GenBank/DDBJ databases">
        <title>Genome sequence of Saitozyma podzolica DSM 27192.</title>
        <authorList>
            <person name="Aliyu H."/>
            <person name="Gorte O."/>
            <person name="Ochsenreither K."/>
        </authorList>
    </citation>
    <scope>NUCLEOTIDE SEQUENCE [LARGE SCALE GENOMIC DNA]</scope>
    <source>
        <strain evidence="2 3">DSM 27192</strain>
    </source>
</reference>
<name>A0A427YW92_9TREE</name>
<dbReference type="AlphaFoldDB" id="A0A427YW92"/>
<dbReference type="PANTHER" id="PTHR47284">
    <property type="entry name" value="FATTY-ACID-BINDING PROTEIN 2"/>
    <property type="match status" value="1"/>
</dbReference>
<dbReference type="PANTHER" id="PTHR47284:SF3">
    <property type="entry name" value="FATTY-ACID-BINDING PROTEIN 2"/>
    <property type="match status" value="1"/>
</dbReference>
<proteinExistence type="predicted"/>
<keyword evidence="3" id="KW-1185">Reference proteome</keyword>
<sequence length="240" mass="26359">MSQQGSLLAEVNPVDTDTSIPFPLRLQLTAHVPPLSLVGLGVRKVSFLRVKVYSAGFYVDEKALAQLDRVPGFATYTPQHLLTVPPADGGPHLQGEALIRKLLEYPAPCAIRIVPTRKTDFAHLRDGFTRAIMARQKLAHQAGTLSHSDDHLINDAMHALKGLFPAHAIPKGKALVLYRTAKGALVVEYEGKELGKVDDPWMSRELFLAYFADKDVISPKLKEDVAKGFEHYVHAKIGPA</sequence>
<feature type="domain" description="Chalcone isomerase" evidence="1">
    <location>
        <begin position="35"/>
        <end position="226"/>
    </location>
</feature>
<dbReference type="InterPro" id="IPR036298">
    <property type="entry name" value="Chalcone_isomerase_sf"/>
</dbReference>
<dbReference type="Pfam" id="PF16035">
    <property type="entry name" value="Chalcone_2"/>
    <property type="match status" value="1"/>
</dbReference>
<dbReference type="STRING" id="1890683.A0A427YW92"/>
<dbReference type="GO" id="GO:0016872">
    <property type="term" value="F:intramolecular lyase activity"/>
    <property type="evidence" value="ECO:0007669"/>
    <property type="project" value="InterPro"/>
</dbReference>
<dbReference type="InterPro" id="IPR016087">
    <property type="entry name" value="Chalcone_isomerase"/>
</dbReference>
<dbReference type="OrthoDB" id="18193at2759"/>
<dbReference type="Proteomes" id="UP000279259">
    <property type="component" value="Unassembled WGS sequence"/>
</dbReference>
<dbReference type="SUPFAM" id="SSF54626">
    <property type="entry name" value="Chalcone isomerase"/>
    <property type="match status" value="1"/>
</dbReference>
<gene>
    <name evidence="2" type="ORF">EHS25_000485</name>
</gene>
<protein>
    <recommendedName>
        <fullName evidence="1">Chalcone isomerase domain-containing protein</fullName>
    </recommendedName>
</protein>
<accession>A0A427YW92</accession>
<dbReference type="EMBL" id="RSCD01000001">
    <property type="protein sequence ID" value="RSH95398.1"/>
    <property type="molecule type" value="Genomic_DNA"/>
</dbReference>
<organism evidence="2 3">
    <name type="scientific">Saitozyma podzolica</name>
    <dbReference type="NCBI Taxonomy" id="1890683"/>
    <lineage>
        <taxon>Eukaryota</taxon>
        <taxon>Fungi</taxon>
        <taxon>Dikarya</taxon>
        <taxon>Basidiomycota</taxon>
        <taxon>Agaricomycotina</taxon>
        <taxon>Tremellomycetes</taxon>
        <taxon>Tremellales</taxon>
        <taxon>Trimorphomycetaceae</taxon>
        <taxon>Saitozyma</taxon>
    </lineage>
</organism>
<dbReference type="InterPro" id="IPR016088">
    <property type="entry name" value="Chalcone_isomerase_3-sand"/>
</dbReference>
<dbReference type="Gene3D" id="3.50.70.10">
    <property type="match status" value="1"/>
</dbReference>
<evidence type="ECO:0000313" key="2">
    <source>
        <dbReference type="EMBL" id="RSH95398.1"/>
    </source>
</evidence>
<evidence type="ECO:0000313" key="3">
    <source>
        <dbReference type="Proteomes" id="UP000279259"/>
    </source>
</evidence>
<comment type="caution">
    <text evidence="2">The sequence shown here is derived from an EMBL/GenBank/DDBJ whole genome shotgun (WGS) entry which is preliminary data.</text>
</comment>
<evidence type="ECO:0000259" key="1">
    <source>
        <dbReference type="Pfam" id="PF16035"/>
    </source>
</evidence>